<keyword evidence="6 7" id="KW-0472">Membrane</keyword>
<keyword evidence="4 7" id="KW-0812">Transmembrane</keyword>
<feature type="transmembrane region" description="Helical" evidence="7">
    <location>
        <begin position="81"/>
        <end position="97"/>
    </location>
</feature>
<accession>A0A5C6LUD8</accession>
<feature type="transmembrane region" description="Helical" evidence="7">
    <location>
        <begin position="12"/>
        <end position="35"/>
    </location>
</feature>
<dbReference type="InterPro" id="IPR032808">
    <property type="entry name" value="DoxX"/>
</dbReference>
<feature type="transmembrane region" description="Helical" evidence="7">
    <location>
        <begin position="109"/>
        <end position="129"/>
    </location>
</feature>
<evidence type="ECO:0000256" key="1">
    <source>
        <dbReference type="ARBA" id="ARBA00004651"/>
    </source>
</evidence>
<evidence type="ECO:0000256" key="6">
    <source>
        <dbReference type="ARBA" id="ARBA00023136"/>
    </source>
</evidence>
<organism evidence="8 9">
    <name type="scientific">Chitinophaga pinensis</name>
    <dbReference type="NCBI Taxonomy" id="79329"/>
    <lineage>
        <taxon>Bacteria</taxon>
        <taxon>Pseudomonadati</taxon>
        <taxon>Bacteroidota</taxon>
        <taxon>Chitinophagia</taxon>
        <taxon>Chitinophagales</taxon>
        <taxon>Chitinophagaceae</taxon>
        <taxon>Chitinophaga</taxon>
    </lineage>
</organism>
<dbReference type="InterPro" id="IPR051907">
    <property type="entry name" value="DoxX-like_oxidoreductase"/>
</dbReference>
<keyword evidence="5 7" id="KW-1133">Transmembrane helix</keyword>
<evidence type="ECO:0000256" key="4">
    <source>
        <dbReference type="ARBA" id="ARBA00022692"/>
    </source>
</evidence>
<feature type="transmembrane region" description="Helical" evidence="7">
    <location>
        <begin position="55"/>
        <end position="74"/>
    </location>
</feature>
<evidence type="ECO:0000256" key="5">
    <source>
        <dbReference type="ARBA" id="ARBA00022989"/>
    </source>
</evidence>
<keyword evidence="9" id="KW-1185">Reference proteome</keyword>
<evidence type="ECO:0000313" key="9">
    <source>
        <dbReference type="Proteomes" id="UP000318815"/>
    </source>
</evidence>
<evidence type="ECO:0000256" key="7">
    <source>
        <dbReference type="SAM" id="Phobius"/>
    </source>
</evidence>
<comment type="similarity">
    <text evidence="2">Belongs to the DoxX family.</text>
</comment>
<gene>
    <name evidence="8" type="ORF">FEF09_12780</name>
</gene>
<dbReference type="GO" id="GO:0005886">
    <property type="term" value="C:plasma membrane"/>
    <property type="evidence" value="ECO:0007669"/>
    <property type="project" value="UniProtKB-SubCell"/>
</dbReference>
<dbReference type="Proteomes" id="UP000318815">
    <property type="component" value="Unassembled WGS sequence"/>
</dbReference>
<protein>
    <submittedName>
        <fullName evidence="8">DoxX family protein</fullName>
    </submittedName>
</protein>
<dbReference type="RefSeq" id="WP_146305469.1">
    <property type="nucleotide sequence ID" value="NZ_VOHS01000010.1"/>
</dbReference>
<dbReference type="PANTHER" id="PTHR33452">
    <property type="entry name" value="OXIDOREDUCTASE CATD-RELATED"/>
    <property type="match status" value="1"/>
</dbReference>
<sequence>MSKLFTSRVNAGAVNFAMLILRVVSGGMMFTHGWAKLNSFSAKKDGFPDPLHVGHAVSMSLTVFAEALCAALIVVGLLTRLAAIPLVICMGVVIFMVKKGAPLNENEMAILFLAAFIAILFAGPGKFSLDHVFGKGK</sequence>
<comment type="caution">
    <text evidence="8">The sequence shown here is derived from an EMBL/GenBank/DDBJ whole genome shotgun (WGS) entry which is preliminary data.</text>
</comment>
<dbReference type="Pfam" id="PF07681">
    <property type="entry name" value="DoxX"/>
    <property type="match status" value="1"/>
</dbReference>
<evidence type="ECO:0000256" key="3">
    <source>
        <dbReference type="ARBA" id="ARBA00022475"/>
    </source>
</evidence>
<dbReference type="AlphaFoldDB" id="A0A5C6LUD8"/>
<comment type="subcellular location">
    <subcellularLocation>
        <location evidence="1">Cell membrane</location>
        <topology evidence="1">Multi-pass membrane protein</topology>
    </subcellularLocation>
</comment>
<dbReference type="PANTHER" id="PTHR33452:SF1">
    <property type="entry name" value="INNER MEMBRANE PROTEIN YPHA-RELATED"/>
    <property type="match status" value="1"/>
</dbReference>
<proteinExistence type="inferred from homology"/>
<name>A0A5C6LUD8_9BACT</name>
<dbReference type="OrthoDB" id="9813193at2"/>
<evidence type="ECO:0000313" key="8">
    <source>
        <dbReference type="EMBL" id="TWW00207.1"/>
    </source>
</evidence>
<evidence type="ECO:0000256" key="2">
    <source>
        <dbReference type="ARBA" id="ARBA00006679"/>
    </source>
</evidence>
<keyword evidence="3" id="KW-1003">Cell membrane</keyword>
<dbReference type="EMBL" id="VOHS01000010">
    <property type="protein sequence ID" value="TWW00207.1"/>
    <property type="molecule type" value="Genomic_DNA"/>
</dbReference>
<reference evidence="8 9" key="1">
    <citation type="submission" date="2019-08" db="EMBL/GenBank/DDBJ databases">
        <title>Whole genome sequencing of chitin degrading bacteria Chitinophaga pinensis YS16.</title>
        <authorList>
            <person name="Singh R.P."/>
            <person name="Manchanda G."/>
            <person name="Maurya I.K."/>
            <person name="Joshi N.K."/>
            <person name="Srivastava A.K."/>
        </authorList>
    </citation>
    <scope>NUCLEOTIDE SEQUENCE [LARGE SCALE GENOMIC DNA]</scope>
    <source>
        <strain evidence="8 9">YS-16</strain>
    </source>
</reference>